<dbReference type="Proteomes" id="UP001620234">
    <property type="component" value="Unassembled WGS sequence"/>
</dbReference>
<keyword evidence="2" id="KW-1185">Reference proteome</keyword>
<protein>
    <submittedName>
        <fullName evidence="1">Uncharacterized protein</fullName>
    </submittedName>
</protein>
<dbReference type="EMBL" id="JBJDPD010000013">
    <property type="protein sequence ID" value="MFK4001283.1"/>
    <property type="molecule type" value="Genomic_DNA"/>
</dbReference>
<evidence type="ECO:0000313" key="1">
    <source>
        <dbReference type="EMBL" id="MFK4001283.1"/>
    </source>
</evidence>
<evidence type="ECO:0000313" key="2">
    <source>
        <dbReference type="Proteomes" id="UP001620234"/>
    </source>
</evidence>
<dbReference type="RefSeq" id="WP_230710022.1">
    <property type="nucleotide sequence ID" value="NZ_JBJDPD010000013.1"/>
</dbReference>
<accession>A0ABW8L965</accession>
<comment type="caution">
    <text evidence="1">The sequence shown here is derived from an EMBL/GenBank/DDBJ whole genome shotgun (WGS) entry which is preliminary data.</text>
</comment>
<proteinExistence type="predicted"/>
<organism evidence="1 2">
    <name type="scientific">Psychrobacter namhaensis</name>
    <dbReference type="NCBI Taxonomy" id="292734"/>
    <lineage>
        <taxon>Bacteria</taxon>
        <taxon>Pseudomonadati</taxon>
        <taxon>Pseudomonadota</taxon>
        <taxon>Gammaproteobacteria</taxon>
        <taxon>Moraxellales</taxon>
        <taxon>Moraxellaceae</taxon>
        <taxon>Psychrobacter</taxon>
    </lineage>
</organism>
<reference evidence="1 2" key="1">
    <citation type="submission" date="2024-11" db="EMBL/GenBank/DDBJ databases">
        <title>The Natural Products Discovery Center: Release of the First 8490 Sequenced Strains for Exploring Actinobacteria Biosynthetic Diversity.</title>
        <authorList>
            <person name="Kalkreuter E."/>
            <person name="Kautsar S.A."/>
            <person name="Yang D."/>
            <person name="Bader C.D."/>
            <person name="Teijaro C.N."/>
            <person name="Fluegel L."/>
            <person name="Davis C.M."/>
            <person name="Simpson J.R."/>
            <person name="Lauterbach L."/>
            <person name="Steele A.D."/>
            <person name="Gui C."/>
            <person name="Meng S."/>
            <person name="Li G."/>
            <person name="Viehrig K."/>
            <person name="Ye F."/>
            <person name="Su P."/>
            <person name="Kiefer A.F."/>
            <person name="Nichols A."/>
            <person name="Cepeda A.J."/>
            <person name="Yan W."/>
            <person name="Fan B."/>
            <person name="Jiang Y."/>
            <person name="Adhikari A."/>
            <person name="Zheng C.-J."/>
            <person name="Schuster L."/>
            <person name="Cowan T.M."/>
            <person name="Smanski M.J."/>
            <person name="Chevrette M.G."/>
            <person name="De Carvalho L.P.S."/>
            <person name="Shen B."/>
        </authorList>
    </citation>
    <scope>NUCLEOTIDE SEQUENCE [LARGE SCALE GENOMIC DNA]</scope>
    <source>
        <strain evidence="1 2">NPDC077433</strain>
    </source>
</reference>
<name>A0ABW8L965_9GAMM</name>
<sequence length="87" mass="10472">MNIDDMEGLDEETRKKVELSLQVTREKDGDAEYISSRFYIFYETRKLEGYNIGINALKDIRITDEDYELAQRYIVGDYFFVKREREL</sequence>
<gene>
    <name evidence="1" type="ORF">ACI2I3_08055</name>
</gene>